<dbReference type="Proteomes" id="UP000308197">
    <property type="component" value="Unassembled WGS sequence"/>
</dbReference>
<keyword evidence="3" id="KW-0256">Endoplasmic reticulum</keyword>
<evidence type="ECO:0000256" key="5">
    <source>
        <dbReference type="ARBA" id="ARBA00023136"/>
    </source>
</evidence>
<keyword evidence="5 6" id="KW-0472">Membrane</keyword>
<evidence type="ECO:0000256" key="3">
    <source>
        <dbReference type="ARBA" id="ARBA00022824"/>
    </source>
</evidence>
<accession>A0A5C3NU09</accession>
<keyword evidence="8" id="KW-1185">Reference proteome</keyword>
<evidence type="ECO:0000256" key="1">
    <source>
        <dbReference type="ARBA" id="ARBA00004477"/>
    </source>
</evidence>
<dbReference type="STRING" id="1314778.A0A5C3NU09"/>
<evidence type="ECO:0000256" key="4">
    <source>
        <dbReference type="ARBA" id="ARBA00022989"/>
    </source>
</evidence>
<organism evidence="7 8">
    <name type="scientific">Polyporus arcularius HHB13444</name>
    <dbReference type="NCBI Taxonomy" id="1314778"/>
    <lineage>
        <taxon>Eukaryota</taxon>
        <taxon>Fungi</taxon>
        <taxon>Dikarya</taxon>
        <taxon>Basidiomycota</taxon>
        <taxon>Agaricomycotina</taxon>
        <taxon>Agaricomycetes</taxon>
        <taxon>Polyporales</taxon>
        <taxon>Polyporaceae</taxon>
        <taxon>Polyporus</taxon>
    </lineage>
</organism>
<proteinExistence type="predicted"/>
<evidence type="ECO:0000256" key="2">
    <source>
        <dbReference type="ARBA" id="ARBA00022692"/>
    </source>
</evidence>
<reference evidence="7 8" key="1">
    <citation type="journal article" date="2019" name="Nat. Ecol. Evol.">
        <title>Megaphylogeny resolves global patterns of mushroom evolution.</title>
        <authorList>
            <person name="Varga T."/>
            <person name="Krizsan K."/>
            <person name="Foldi C."/>
            <person name="Dima B."/>
            <person name="Sanchez-Garcia M."/>
            <person name="Sanchez-Ramirez S."/>
            <person name="Szollosi G.J."/>
            <person name="Szarkandi J.G."/>
            <person name="Papp V."/>
            <person name="Albert L."/>
            <person name="Andreopoulos W."/>
            <person name="Angelini C."/>
            <person name="Antonin V."/>
            <person name="Barry K.W."/>
            <person name="Bougher N.L."/>
            <person name="Buchanan P."/>
            <person name="Buyck B."/>
            <person name="Bense V."/>
            <person name="Catcheside P."/>
            <person name="Chovatia M."/>
            <person name="Cooper J."/>
            <person name="Damon W."/>
            <person name="Desjardin D."/>
            <person name="Finy P."/>
            <person name="Geml J."/>
            <person name="Haridas S."/>
            <person name="Hughes K."/>
            <person name="Justo A."/>
            <person name="Karasinski D."/>
            <person name="Kautmanova I."/>
            <person name="Kiss B."/>
            <person name="Kocsube S."/>
            <person name="Kotiranta H."/>
            <person name="LaButti K.M."/>
            <person name="Lechner B.E."/>
            <person name="Liimatainen K."/>
            <person name="Lipzen A."/>
            <person name="Lukacs Z."/>
            <person name="Mihaltcheva S."/>
            <person name="Morgado L.N."/>
            <person name="Niskanen T."/>
            <person name="Noordeloos M.E."/>
            <person name="Ohm R.A."/>
            <person name="Ortiz-Santana B."/>
            <person name="Ovrebo C."/>
            <person name="Racz N."/>
            <person name="Riley R."/>
            <person name="Savchenko A."/>
            <person name="Shiryaev A."/>
            <person name="Soop K."/>
            <person name="Spirin V."/>
            <person name="Szebenyi C."/>
            <person name="Tomsovsky M."/>
            <person name="Tulloss R.E."/>
            <person name="Uehling J."/>
            <person name="Grigoriev I.V."/>
            <person name="Vagvolgyi C."/>
            <person name="Papp T."/>
            <person name="Martin F.M."/>
            <person name="Miettinen O."/>
            <person name="Hibbett D.S."/>
            <person name="Nagy L.G."/>
        </authorList>
    </citation>
    <scope>NUCLEOTIDE SEQUENCE [LARGE SCALE GENOMIC DNA]</scope>
    <source>
        <strain evidence="7 8">HHB13444</strain>
    </source>
</reference>
<keyword evidence="2 6" id="KW-0812">Transmembrane</keyword>
<evidence type="ECO:0000313" key="7">
    <source>
        <dbReference type="EMBL" id="TFK80824.1"/>
    </source>
</evidence>
<dbReference type="InParanoid" id="A0A5C3NU09"/>
<gene>
    <name evidence="7" type="ORF">K466DRAFT_591637</name>
</gene>
<name>A0A5C3NU09_9APHY</name>
<protein>
    <submittedName>
        <fullName evidence="7">Uncharacterized protein</fullName>
    </submittedName>
</protein>
<evidence type="ECO:0000256" key="6">
    <source>
        <dbReference type="SAM" id="Phobius"/>
    </source>
</evidence>
<dbReference type="InterPro" id="IPR024512">
    <property type="entry name" value="Ser_palmitoyltrfase_ssu-like"/>
</dbReference>
<dbReference type="EMBL" id="ML211701">
    <property type="protein sequence ID" value="TFK80824.1"/>
    <property type="molecule type" value="Genomic_DNA"/>
</dbReference>
<dbReference type="AlphaFoldDB" id="A0A5C3NU09"/>
<feature type="transmembrane region" description="Helical" evidence="6">
    <location>
        <begin position="71"/>
        <end position="92"/>
    </location>
</feature>
<comment type="subcellular location">
    <subcellularLocation>
        <location evidence="1">Endoplasmic reticulum membrane</location>
        <topology evidence="1">Multi-pass membrane protein</topology>
    </subcellularLocation>
</comment>
<sequence length="155" mass="17276">MSSQAVADPAYHTAAMSYAEWKREPTIAQVLFGLHLPYRPPRSLIGEFLWRRRVWVEVTFALSMLEPWEKFLVVVVMYLTLGLLLTGIYLYLPHHLAFLTARASYYLLGRDVSADLPASLSRLKAAASWGFNTSVTSIANVGASLARRGTGTSEL</sequence>
<evidence type="ECO:0000313" key="8">
    <source>
        <dbReference type="Proteomes" id="UP000308197"/>
    </source>
</evidence>
<keyword evidence="4 6" id="KW-1133">Transmembrane helix</keyword>
<dbReference type="GO" id="GO:0005789">
    <property type="term" value="C:endoplasmic reticulum membrane"/>
    <property type="evidence" value="ECO:0007669"/>
    <property type="project" value="UniProtKB-SubCell"/>
</dbReference>
<dbReference type="Pfam" id="PF11779">
    <property type="entry name" value="SPT_ssu-like"/>
    <property type="match status" value="1"/>
</dbReference>